<dbReference type="InterPro" id="IPR042504">
    <property type="entry name" value="Regulatory_protein_E2_N_2"/>
</dbReference>
<feature type="compositionally biased region" description="Polar residues" evidence="13">
    <location>
        <begin position="289"/>
        <end position="300"/>
    </location>
</feature>
<keyword evidence="9 12" id="KW-0238">DNA-binding</keyword>
<evidence type="ECO:0000256" key="1">
    <source>
        <dbReference type="ARBA" id="ARBA00004147"/>
    </source>
</evidence>
<proteinExistence type="inferred from homology"/>
<comment type="PTM">
    <text evidence="12">Phosphorylated.</text>
</comment>
<comment type="similarity">
    <text evidence="2">Belongs to the papillomaviridae E8^E2C protein family.</text>
</comment>
<dbReference type="GO" id="GO:0003700">
    <property type="term" value="F:DNA-binding transcription factor activity"/>
    <property type="evidence" value="ECO:0007669"/>
    <property type="project" value="UniProtKB-UniRule"/>
</dbReference>
<keyword evidence="10 12" id="KW-0010">Activator</keyword>
<dbReference type="InterPro" id="IPR036050">
    <property type="entry name" value="Regulatory_protein_E2_N"/>
</dbReference>
<comment type="subunit">
    <text evidence="12">Binds DNA as homodimer. Interacts with protein E1; this interaction greatly increases E1 DNA-binding activity. Interacts with protein L1; this interaction enhances E2-dependent replication and transcription activation. Interacts with protein L2; this interaction inhibits E2 transcriptional activity but not DNA replication function E2. Interacts with protein E7; this interaction inhibits E7 oncogenic activity. Interacts with host TAF1; this interaction modulates E2-dependent transcriptional regulation. Interacts with host BRD4; this interaction mediates E2 transcriptional activation function. Additionally, the interaction with host BRD4 on mitotic chromosomes mediates tethering of the viral genome. Interacts with host TOPBP1; this interaction is required for optimal viral DNA replication.</text>
</comment>
<keyword evidence="5 12" id="KW-0597">Phosphoprotein</keyword>
<feature type="region of interest" description="Disordered" evidence="13">
    <location>
        <begin position="205"/>
        <end position="312"/>
    </location>
</feature>
<evidence type="ECO:0000313" key="16">
    <source>
        <dbReference type="EMBL" id="QAB13911.1"/>
    </source>
</evidence>
<dbReference type="GO" id="GO:0006275">
    <property type="term" value="P:regulation of DNA replication"/>
    <property type="evidence" value="ECO:0007669"/>
    <property type="project" value="UniProtKB-UniRule"/>
</dbReference>
<dbReference type="Pfam" id="PF00508">
    <property type="entry name" value="PPV_E2_N"/>
    <property type="match status" value="1"/>
</dbReference>
<evidence type="ECO:0000256" key="6">
    <source>
        <dbReference type="ARBA" id="ARBA00022562"/>
    </source>
</evidence>
<dbReference type="InterPro" id="IPR035975">
    <property type="entry name" value="E2/EBNA1_C_sf"/>
</dbReference>
<evidence type="ECO:0000256" key="8">
    <source>
        <dbReference type="ARBA" id="ARBA00023015"/>
    </source>
</evidence>
<keyword evidence="8 12" id="KW-0805">Transcription regulation</keyword>
<evidence type="ECO:0000256" key="12">
    <source>
        <dbReference type="HAMAP-Rule" id="MF_04001"/>
    </source>
</evidence>
<dbReference type="InterPro" id="IPR012677">
    <property type="entry name" value="Nucleotide-bd_a/b_plait_sf"/>
</dbReference>
<evidence type="ECO:0000256" key="3">
    <source>
        <dbReference type="ARBA" id="ARBA00022491"/>
    </source>
</evidence>
<dbReference type="Gene3D" id="1.10.287.30">
    <property type="entry name" value="E2 (early) protein, N terminal domain, subdomain 1"/>
    <property type="match status" value="1"/>
</dbReference>
<evidence type="ECO:0000256" key="10">
    <source>
        <dbReference type="ARBA" id="ARBA00023159"/>
    </source>
</evidence>
<gene>
    <name evidence="12" type="primary">E2</name>
</gene>
<feature type="domain" description="Papillomavirus E2 N-terminal" evidence="14">
    <location>
        <begin position="5"/>
        <end position="200"/>
    </location>
</feature>
<dbReference type="InterPro" id="IPR042503">
    <property type="entry name" value="Regulatory_protein_E2_N_1"/>
</dbReference>
<keyword evidence="6 12" id="KW-1048">Host nucleus</keyword>
<feature type="region of interest" description="DNA-binding domain" evidence="12">
    <location>
        <begin position="320"/>
        <end position="402"/>
    </location>
</feature>
<comment type="function">
    <text evidence="12">Plays a role in the initiation of viral DNA replication. A dimer of E2 interacts with a dimer of E1 in order to improve specificity of E1 DNA binding activity. Once the complex recognizes and binds DNA at specific sites, the E2 dimer is removed from DNA. E2 also regulates viral transcription through binding to the E2RE response element (5'-ACCNNNNNNGGT-3') present in multiple copies in the regulatory regions of the viral genome. Activates or represses transcription depending on E2RE's position with regards to proximal promoter elements including the TATA-box. Repression occurs by sterically hindering the assembly of the transcription initiation complex.</text>
</comment>
<evidence type="ECO:0000256" key="4">
    <source>
        <dbReference type="ARBA" id="ARBA00022518"/>
    </source>
</evidence>
<keyword evidence="4 12" id="KW-0244">Early protein</keyword>
<evidence type="ECO:0000256" key="11">
    <source>
        <dbReference type="ARBA" id="ARBA00023163"/>
    </source>
</evidence>
<evidence type="ECO:0000256" key="13">
    <source>
        <dbReference type="SAM" id="MobiDB-lite"/>
    </source>
</evidence>
<evidence type="ECO:0000256" key="7">
    <source>
        <dbReference type="ARBA" id="ARBA00022705"/>
    </source>
</evidence>
<dbReference type="HAMAP" id="MF_04001">
    <property type="entry name" value="PPV_E2"/>
    <property type="match status" value="1"/>
</dbReference>
<comment type="caution">
    <text evidence="12">Lacks conserved residue(s) required for the propagation of feature annotation.</text>
</comment>
<feature type="compositionally biased region" description="Basic and acidic residues" evidence="13">
    <location>
        <begin position="228"/>
        <end position="244"/>
    </location>
</feature>
<keyword evidence="3 12" id="KW-0678">Repressor</keyword>
<dbReference type="InterPro" id="IPR033668">
    <property type="entry name" value="Reg_prot_E2"/>
</dbReference>
<dbReference type="SUPFAM" id="SSF51332">
    <property type="entry name" value="E2 regulatory, transactivation domain"/>
    <property type="match status" value="1"/>
</dbReference>
<comment type="similarity">
    <text evidence="12">Belongs to the papillomaviridae E2 protein family.</text>
</comment>
<organism evidence="16">
    <name type="scientific">Human papillomavirus</name>
    <dbReference type="NCBI Taxonomy" id="10566"/>
    <lineage>
        <taxon>Viruses</taxon>
        <taxon>Monodnaviria</taxon>
        <taxon>Shotokuvirae</taxon>
        <taxon>Cossaviricota</taxon>
        <taxon>Papovaviricetes</taxon>
        <taxon>Zurhausenvirales</taxon>
        <taxon>Papillomaviridae</taxon>
    </lineage>
</organism>
<accession>A0A3R5T6P3</accession>
<dbReference type="GO" id="GO:0006260">
    <property type="term" value="P:DNA replication"/>
    <property type="evidence" value="ECO:0007669"/>
    <property type="project" value="UniProtKB-KW"/>
</dbReference>
<keyword evidence="7 12" id="KW-0235">DNA replication</keyword>
<sequence length="402" mass="45951">MNQRELTDRLDALQSALIELYEEAPTDLASQIRHQDLLRKQSVLEYYCRKEGYTQLGLHHLPVLRVSEYHAKQAIQMGILLRSLQKSAYGKESWTLQETSADLYNSPPRNCFKKGGFDVEVWFDKNPLNAFPYTNWSWIYYQDEKDEWQKVPGLTDYNGLYYEEKNGDRNYFLLFEKDASRYGNTNEWTVNFKNEQLSLPTNSAARRSAGDLPQLPSSVLDQQPSTSRHTEAPSSDKRGEEQTAKKGAGATPRKSGRRRRGGEGEQTSVKRRRRDGGGGGTHKEGGNRSAPTPDQVGSSHRSVDRTGLSRLDRLQKEARDPFLILIRGPPNKLKCWRYRCNSKCDPAFQYMSTVWRWVTDDAVGNEGRVLISFGSREDRDRFAKTTIFPKDTTYALGSLDAL</sequence>
<feature type="compositionally biased region" description="Polar residues" evidence="13">
    <location>
        <begin position="215"/>
        <end position="227"/>
    </location>
</feature>
<name>A0A3R5T6P3_9PAPI</name>
<feature type="domain" description="Papillomavirus E2 C-terminal" evidence="15">
    <location>
        <begin position="324"/>
        <end position="399"/>
    </location>
</feature>
<dbReference type="GO" id="GO:0000166">
    <property type="term" value="F:nucleotide binding"/>
    <property type="evidence" value="ECO:0007669"/>
    <property type="project" value="UniProtKB-UniRule"/>
</dbReference>
<comment type="subcellular location">
    <subcellularLocation>
        <location evidence="1 12">Host nucleus</location>
    </subcellularLocation>
</comment>
<protein>
    <recommendedName>
        <fullName evidence="12">Regulatory protein E2</fullName>
    </recommendedName>
</protein>
<dbReference type="SUPFAM" id="SSF54957">
    <property type="entry name" value="Viral DNA-binding domain"/>
    <property type="match status" value="1"/>
</dbReference>
<evidence type="ECO:0000256" key="5">
    <source>
        <dbReference type="ARBA" id="ARBA00022553"/>
    </source>
</evidence>
<reference evidence="16" key="1">
    <citation type="journal article" date="2018" name="Nat. Med.">
        <title>Expanded skin virome in DOCK8-deficient patients.</title>
        <authorList>
            <consortium name="NISC Comparative Sequencing Program"/>
            <person name="Tirosh O."/>
            <person name="Conlan S."/>
            <person name="Deming C."/>
            <person name="Lee-Lin S.Q."/>
            <person name="Huang X."/>
            <person name="Su H.C."/>
            <person name="Freeman A.F."/>
            <person name="Segre J.A."/>
            <person name="Kong H.H."/>
        </authorList>
    </citation>
    <scope>NUCLEOTIDE SEQUENCE</scope>
    <source>
        <strain evidence="16">HPV-mSK_011</strain>
    </source>
</reference>
<evidence type="ECO:0000256" key="9">
    <source>
        <dbReference type="ARBA" id="ARBA00023125"/>
    </source>
</evidence>
<dbReference type="GO" id="GO:0039693">
    <property type="term" value="P:viral DNA genome replication"/>
    <property type="evidence" value="ECO:0007669"/>
    <property type="project" value="UniProtKB-UniRule"/>
</dbReference>
<dbReference type="InterPro" id="IPR000427">
    <property type="entry name" value="Papillomavirus_E2_C"/>
</dbReference>
<dbReference type="GO" id="GO:0003677">
    <property type="term" value="F:DNA binding"/>
    <property type="evidence" value="ECO:0007669"/>
    <property type="project" value="UniProtKB-UniRule"/>
</dbReference>
<evidence type="ECO:0000259" key="14">
    <source>
        <dbReference type="Pfam" id="PF00508"/>
    </source>
</evidence>
<dbReference type="GO" id="GO:0042025">
    <property type="term" value="C:host cell nucleus"/>
    <property type="evidence" value="ECO:0007669"/>
    <property type="project" value="UniProtKB-SubCell"/>
</dbReference>
<evidence type="ECO:0000259" key="15">
    <source>
        <dbReference type="Pfam" id="PF00511"/>
    </source>
</evidence>
<keyword evidence="11 12" id="KW-0804">Transcription</keyword>
<dbReference type="Pfam" id="PF00511">
    <property type="entry name" value="PPV_E2_C"/>
    <property type="match status" value="1"/>
</dbReference>
<evidence type="ECO:0000256" key="2">
    <source>
        <dbReference type="ARBA" id="ARBA00007794"/>
    </source>
</evidence>
<dbReference type="Gene3D" id="2.170.200.10">
    <property type="entry name" value="Papillomavirus E2 early protein domain"/>
    <property type="match status" value="1"/>
</dbReference>
<dbReference type="EMBL" id="MH777159">
    <property type="protein sequence ID" value="QAB13911.1"/>
    <property type="molecule type" value="Genomic_DNA"/>
</dbReference>
<dbReference type="Gene3D" id="3.30.70.330">
    <property type="match status" value="1"/>
</dbReference>
<dbReference type="GO" id="GO:0006351">
    <property type="term" value="P:DNA-templated transcription"/>
    <property type="evidence" value="ECO:0007669"/>
    <property type="project" value="UniProtKB-UniRule"/>
</dbReference>
<dbReference type="InterPro" id="IPR001866">
    <property type="entry name" value="PPV_E2_N"/>
</dbReference>